<keyword evidence="1" id="KW-0645">Protease</keyword>
<keyword evidence="1" id="KW-0378">Hydrolase</keyword>
<gene>
    <name evidence="1" type="ORF">E7027_03960</name>
</gene>
<name>A0A928HE84_9BACT</name>
<accession>A0A928HE84</accession>
<evidence type="ECO:0000313" key="2">
    <source>
        <dbReference type="Proteomes" id="UP000725649"/>
    </source>
</evidence>
<dbReference type="PRINTS" id="PR00834">
    <property type="entry name" value="PROTEASES2C"/>
</dbReference>
<dbReference type="Gene3D" id="2.40.10.120">
    <property type="match status" value="1"/>
</dbReference>
<dbReference type="AlphaFoldDB" id="A0A928HE84"/>
<dbReference type="EMBL" id="SUVG01000004">
    <property type="protein sequence ID" value="MBE6421269.1"/>
    <property type="molecule type" value="Genomic_DNA"/>
</dbReference>
<evidence type="ECO:0000313" key="1">
    <source>
        <dbReference type="EMBL" id="MBE6421269.1"/>
    </source>
</evidence>
<dbReference type="InterPro" id="IPR001940">
    <property type="entry name" value="Peptidase_S1C"/>
</dbReference>
<dbReference type="PANTHER" id="PTHR43019">
    <property type="entry name" value="SERINE ENDOPROTEASE DEGS"/>
    <property type="match status" value="1"/>
</dbReference>
<proteinExistence type="predicted"/>
<dbReference type="GO" id="GO:0006508">
    <property type="term" value="P:proteolysis"/>
    <property type="evidence" value="ECO:0007669"/>
    <property type="project" value="UniProtKB-KW"/>
</dbReference>
<dbReference type="Proteomes" id="UP000725649">
    <property type="component" value="Unassembled WGS sequence"/>
</dbReference>
<dbReference type="SUPFAM" id="SSF50494">
    <property type="entry name" value="Trypsin-like serine proteases"/>
    <property type="match status" value="1"/>
</dbReference>
<sequence>MLSFSVLRKGSLFLFLLVFCLLVSACSYHGRLRRGIYKTPSFPDKIEASVLVVSDYFIQHSFSFKDDNLSPVNEYSFRTDDGAAVAAADALGTLFSRVDAGEKRLSSRYDLLAELDYQIEEDRRLYVNKVETEGRFLWVRRQYLPGFTTRVTLTLRYPHNKMPLLSFSARRHSNLAYNNLAVGLYWFNELTFSLFFPVVAPAYVQASGISARSILERDLRSALKEIMKKVEENRLVFYPLGDPFLPRRDDPYKEYLRKTVYLELPDGHGTGFFISADGYLLTNAHVLGNSRDARFYLYEDLPFLPNRADPPFRYARVIKVNKSRDLALLKAEGEYPYFELDDDRSHYQTGKTVLALGNPQDKMWTMTQGIISAVHNYNGTDEIQIDAAINPGNSGGPLVLKDSGKVIGVTSRSINPVQGSGLGYAISAFEVLRTLGIDPANHLFPSVEEGEKEPQPKN</sequence>
<dbReference type="GO" id="GO:0004252">
    <property type="term" value="F:serine-type endopeptidase activity"/>
    <property type="evidence" value="ECO:0007669"/>
    <property type="project" value="InterPro"/>
</dbReference>
<dbReference type="InterPro" id="IPR009003">
    <property type="entry name" value="Peptidase_S1_PA"/>
</dbReference>
<protein>
    <submittedName>
        <fullName evidence="1">Serine protease</fullName>
    </submittedName>
</protein>
<organism evidence="1 2">
    <name type="scientific">Candidatus Avelusimicrobium gallicola</name>
    <dbReference type="NCBI Taxonomy" id="2562704"/>
    <lineage>
        <taxon>Bacteria</taxon>
        <taxon>Pseudomonadati</taxon>
        <taxon>Elusimicrobiota</taxon>
        <taxon>Elusimicrobia</taxon>
        <taxon>Elusimicrobiales</taxon>
        <taxon>Elusimicrobiaceae</taxon>
        <taxon>Candidatus Avelusimicrobium</taxon>
    </lineage>
</organism>
<dbReference type="PANTHER" id="PTHR43019:SF23">
    <property type="entry name" value="PROTEASE DO-LIKE 5, CHLOROPLASTIC"/>
    <property type="match status" value="1"/>
</dbReference>
<dbReference type="Pfam" id="PF13365">
    <property type="entry name" value="Trypsin_2"/>
    <property type="match status" value="1"/>
</dbReference>
<comment type="caution">
    <text evidence="1">The sequence shown here is derived from an EMBL/GenBank/DDBJ whole genome shotgun (WGS) entry which is preliminary data.</text>
</comment>
<reference evidence="1" key="1">
    <citation type="submission" date="2019-04" db="EMBL/GenBank/DDBJ databases">
        <title>Evolution of Biomass-Degrading Anaerobic Consortia Revealed by Metagenomics.</title>
        <authorList>
            <person name="Peng X."/>
        </authorList>
    </citation>
    <scope>NUCLEOTIDE SEQUENCE</scope>
    <source>
        <strain evidence="1">SIG66</strain>
    </source>
</reference>